<feature type="non-terminal residue" evidence="1">
    <location>
        <position position="90"/>
    </location>
</feature>
<gene>
    <name evidence="1" type="ORF">C5167_007140</name>
</gene>
<proteinExistence type="predicted"/>
<accession>A0A4Y7JFJ1</accession>
<sequence>MTFYVELMYKSLLNFARAREAGEINKSLPTLGLDGLISLQGVRTAGGLMKRLSGAENSQSEVGMKLIPRTEMKPGYQQEVAVEMEKKTEE</sequence>
<dbReference type="AlphaFoldDB" id="A0A4Y7JFJ1"/>
<reference evidence="1 2" key="1">
    <citation type="journal article" date="2018" name="Science">
        <title>The opium poppy genome and morphinan production.</title>
        <authorList>
            <person name="Guo L."/>
            <person name="Winzer T."/>
            <person name="Yang X."/>
            <person name="Li Y."/>
            <person name="Ning Z."/>
            <person name="He Z."/>
            <person name="Teodor R."/>
            <person name="Lu Y."/>
            <person name="Bowser T.A."/>
            <person name="Graham I.A."/>
            <person name="Ye K."/>
        </authorList>
    </citation>
    <scope>NUCLEOTIDE SEQUENCE [LARGE SCALE GENOMIC DNA]</scope>
    <source>
        <strain evidence="2">cv. HN1</strain>
        <tissue evidence="1">Leaves</tissue>
    </source>
</reference>
<name>A0A4Y7JFJ1_PAPSO</name>
<evidence type="ECO:0000313" key="2">
    <source>
        <dbReference type="Proteomes" id="UP000316621"/>
    </source>
</evidence>
<organism evidence="1 2">
    <name type="scientific">Papaver somniferum</name>
    <name type="common">Opium poppy</name>
    <dbReference type="NCBI Taxonomy" id="3469"/>
    <lineage>
        <taxon>Eukaryota</taxon>
        <taxon>Viridiplantae</taxon>
        <taxon>Streptophyta</taxon>
        <taxon>Embryophyta</taxon>
        <taxon>Tracheophyta</taxon>
        <taxon>Spermatophyta</taxon>
        <taxon>Magnoliopsida</taxon>
        <taxon>Ranunculales</taxon>
        <taxon>Papaveraceae</taxon>
        <taxon>Papaveroideae</taxon>
        <taxon>Papaver</taxon>
    </lineage>
</organism>
<evidence type="ECO:0000313" key="1">
    <source>
        <dbReference type="EMBL" id="RZC59843.1"/>
    </source>
</evidence>
<dbReference type="EMBL" id="CM010718">
    <property type="protein sequence ID" value="RZC59843.1"/>
    <property type="molecule type" value="Genomic_DNA"/>
</dbReference>
<dbReference type="Proteomes" id="UP000316621">
    <property type="component" value="Chromosome 4"/>
</dbReference>
<protein>
    <submittedName>
        <fullName evidence="1">Uncharacterized protein</fullName>
    </submittedName>
</protein>
<dbReference type="Gramene" id="RZC59843">
    <property type="protein sequence ID" value="RZC59843"/>
    <property type="gene ID" value="C5167_007140"/>
</dbReference>
<keyword evidence="2" id="KW-1185">Reference proteome</keyword>